<dbReference type="InterPro" id="IPR039421">
    <property type="entry name" value="Type_1_exporter"/>
</dbReference>
<dbReference type="PROSITE" id="PS50893">
    <property type="entry name" value="ABC_TRANSPORTER_2"/>
    <property type="match status" value="1"/>
</dbReference>
<evidence type="ECO:0008006" key="12">
    <source>
        <dbReference type="Google" id="ProtNLM"/>
    </source>
</evidence>
<reference evidence="10 11" key="1">
    <citation type="submission" date="2018-01" db="EMBL/GenBank/DDBJ databases">
        <title>The draft genome sequence of Cohaesibacter sp. H1304.</title>
        <authorList>
            <person name="Wang N.-N."/>
            <person name="Du Z.-J."/>
        </authorList>
    </citation>
    <scope>NUCLEOTIDE SEQUENCE [LARGE SCALE GENOMIC DNA]</scope>
    <source>
        <strain evidence="10 11">H1304</strain>
    </source>
</reference>
<keyword evidence="2 7" id="KW-0812">Transmembrane</keyword>
<proteinExistence type="predicted"/>
<dbReference type="EMBL" id="PKUQ01000020">
    <property type="protein sequence ID" value="PLW77145.1"/>
    <property type="molecule type" value="Genomic_DNA"/>
</dbReference>
<evidence type="ECO:0000259" key="9">
    <source>
        <dbReference type="PROSITE" id="PS50929"/>
    </source>
</evidence>
<dbReference type="SUPFAM" id="SSF52540">
    <property type="entry name" value="P-loop containing nucleoside triphosphate hydrolases"/>
    <property type="match status" value="1"/>
</dbReference>
<dbReference type="InterPro" id="IPR036640">
    <property type="entry name" value="ABC1_TM_sf"/>
</dbReference>
<dbReference type="PROSITE" id="PS50929">
    <property type="entry name" value="ABC_TM1F"/>
    <property type="match status" value="1"/>
</dbReference>
<feature type="transmembrane region" description="Helical" evidence="7">
    <location>
        <begin position="431"/>
        <end position="452"/>
    </location>
</feature>
<comment type="caution">
    <text evidence="10">The sequence shown here is derived from an EMBL/GenBank/DDBJ whole genome shotgun (WGS) entry which is preliminary data.</text>
</comment>
<evidence type="ECO:0000256" key="3">
    <source>
        <dbReference type="ARBA" id="ARBA00022741"/>
    </source>
</evidence>
<dbReference type="InterPro" id="IPR011527">
    <property type="entry name" value="ABC1_TM_dom"/>
</dbReference>
<dbReference type="GO" id="GO:0034040">
    <property type="term" value="F:ATPase-coupled lipid transmembrane transporter activity"/>
    <property type="evidence" value="ECO:0007669"/>
    <property type="project" value="TreeGrafter"/>
</dbReference>
<evidence type="ECO:0000256" key="2">
    <source>
        <dbReference type="ARBA" id="ARBA00022692"/>
    </source>
</evidence>
<evidence type="ECO:0000256" key="4">
    <source>
        <dbReference type="ARBA" id="ARBA00022840"/>
    </source>
</evidence>
<evidence type="ECO:0000256" key="6">
    <source>
        <dbReference type="ARBA" id="ARBA00023136"/>
    </source>
</evidence>
<evidence type="ECO:0000256" key="1">
    <source>
        <dbReference type="ARBA" id="ARBA00004651"/>
    </source>
</evidence>
<keyword evidence="11" id="KW-1185">Reference proteome</keyword>
<organism evidence="10 11">
    <name type="scientific">Cohaesibacter celericrescens</name>
    <dbReference type="NCBI Taxonomy" id="2067669"/>
    <lineage>
        <taxon>Bacteria</taxon>
        <taxon>Pseudomonadati</taxon>
        <taxon>Pseudomonadota</taxon>
        <taxon>Alphaproteobacteria</taxon>
        <taxon>Hyphomicrobiales</taxon>
        <taxon>Cohaesibacteraceae</taxon>
    </lineage>
</organism>
<feature type="domain" description="ABC transporter" evidence="8">
    <location>
        <begin position="488"/>
        <end position="720"/>
    </location>
</feature>
<keyword evidence="3" id="KW-0547">Nucleotide-binding</keyword>
<dbReference type="GO" id="GO:0016887">
    <property type="term" value="F:ATP hydrolysis activity"/>
    <property type="evidence" value="ECO:0007669"/>
    <property type="project" value="InterPro"/>
</dbReference>
<feature type="transmembrane region" description="Helical" evidence="7">
    <location>
        <begin position="395"/>
        <end position="419"/>
    </location>
</feature>
<feature type="transmembrane region" description="Helical" evidence="7">
    <location>
        <begin position="287"/>
        <end position="308"/>
    </location>
</feature>
<evidence type="ECO:0000313" key="11">
    <source>
        <dbReference type="Proteomes" id="UP000234881"/>
    </source>
</evidence>
<keyword evidence="6 7" id="KW-0472">Membrane</keyword>
<dbReference type="GO" id="GO:0140359">
    <property type="term" value="F:ABC-type transporter activity"/>
    <property type="evidence" value="ECO:0007669"/>
    <property type="project" value="InterPro"/>
</dbReference>
<evidence type="ECO:0000256" key="5">
    <source>
        <dbReference type="ARBA" id="ARBA00022989"/>
    </source>
</evidence>
<comment type="subcellular location">
    <subcellularLocation>
        <location evidence="1">Cell membrane</location>
        <topology evidence="1">Multi-pass membrane protein</topology>
    </subcellularLocation>
</comment>
<dbReference type="SUPFAM" id="SSF90123">
    <property type="entry name" value="ABC transporter transmembrane region"/>
    <property type="match status" value="1"/>
</dbReference>
<dbReference type="Pfam" id="PF00005">
    <property type="entry name" value="ABC_tran"/>
    <property type="match status" value="1"/>
</dbReference>
<dbReference type="GO" id="GO:0005886">
    <property type="term" value="C:plasma membrane"/>
    <property type="evidence" value="ECO:0007669"/>
    <property type="project" value="UniProtKB-SubCell"/>
</dbReference>
<dbReference type="InterPro" id="IPR003593">
    <property type="entry name" value="AAA+_ATPase"/>
</dbReference>
<dbReference type="Proteomes" id="UP000234881">
    <property type="component" value="Unassembled WGS sequence"/>
</dbReference>
<keyword evidence="4" id="KW-0067">ATP-binding</keyword>
<protein>
    <recommendedName>
        <fullName evidence="12">Lantibiotic ABC transporter</fullName>
    </recommendedName>
</protein>
<dbReference type="Gene3D" id="3.40.50.300">
    <property type="entry name" value="P-loop containing nucleotide triphosphate hydrolases"/>
    <property type="match status" value="1"/>
</dbReference>
<feature type="transmembrane region" description="Helical" evidence="7">
    <location>
        <begin position="314"/>
        <end position="333"/>
    </location>
</feature>
<feature type="domain" description="ABC transmembrane type-1" evidence="9">
    <location>
        <begin position="176"/>
        <end position="466"/>
    </location>
</feature>
<dbReference type="OrthoDB" id="9787557at2"/>
<evidence type="ECO:0000259" key="8">
    <source>
        <dbReference type="PROSITE" id="PS50893"/>
    </source>
</evidence>
<feature type="transmembrane region" description="Helical" evidence="7">
    <location>
        <begin position="172"/>
        <end position="192"/>
    </location>
</feature>
<name>A0A2N5XRQ8_9HYPH</name>
<feature type="transmembrane region" description="Helical" evidence="7">
    <location>
        <begin position="212"/>
        <end position="230"/>
    </location>
</feature>
<dbReference type="InterPro" id="IPR003439">
    <property type="entry name" value="ABC_transporter-like_ATP-bd"/>
</dbReference>
<gene>
    <name evidence="10" type="ORF">C0081_11075</name>
</gene>
<dbReference type="Gene3D" id="1.20.1560.10">
    <property type="entry name" value="ABC transporter type 1, transmembrane domain"/>
    <property type="match status" value="1"/>
</dbReference>
<dbReference type="SMART" id="SM00382">
    <property type="entry name" value="AAA"/>
    <property type="match status" value="1"/>
</dbReference>
<dbReference type="RefSeq" id="WP_101533897.1">
    <property type="nucleotide sequence ID" value="NZ_PKUQ01000020.1"/>
</dbReference>
<dbReference type="PANTHER" id="PTHR24221">
    <property type="entry name" value="ATP-BINDING CASSETTE SUB-FAMILY B"/>
    <property type="match status" value="1"/>
</dbReference>
<accession>A0A2N5XRQ8</accession>
<evidence type="ECO:0000313" key="10">
    <source>
        <dbReference type="EMBL" id="PLW77145.1"/>
    </source>
</evidence>
<dbReference type="AlphaFoldDB" id="A0A2N5XRQ8"/>
<sequence length="724" mass="76907">MTEMTRTNEFDTSADRINRFLVWQTPELSSPTDPLIDALKAAAKTYDAKVSPDAKRFADESQSASLTRLARGAGMHVRPVRLKEQRIGEAPVPLLAFRKSDSGPDDPVLLHRNGKDWFVAEAAGEWKRKKCATFELQAFDDTAYMILPNLPEGKISGKQLLMFGLKRSRREIMAFMGLTLISGAAIALIPVVSSPLLDYIVPEGNVGLLVNVALFFGLVLGVNILTRFAAGIAQLRMNGHIGFELRAAAIDRAIRVTDKTALAGQPMPSAPVAALSTRSMEHWHRGVWSMVLSVLASILIALPSLFVIATASAIGAALIGVILLIILVLGYLISKRRIRVLLNGVATPQSWMTNAYEGLSMLDTVRSTAAEGRLFSKWTDAFLALRHRFLSSDRVGVAASAIEGSVGGLLILSAVIALAVAGGVSNGSAPVALVIAAGNVAGAIVALLSAFSKSSMLGIQYRMIDSLLKGEAQPVGTCLVPPVLSGEISCQNLSCRHGNASRLAIDNVSFDVAAGDHIGITGPSGAGKSTLIKALLGLIECEEGGVRFDGMDMSVLDAQAVRQQIGIVGQSGQLFPGTLFENIAAGAPISNEETILAAKKAGFGRDIEALPLGLNTPVGETECGFSGGQVQRILLARAFACKPKILILDEATSALDAELQDHVDWAIDEMNATVISIAHRLETLRNCDRILVLDGGRLVEQGSYHELVENDGLFGSLIRAEVAV</sequence>
<keyword evidence="5 7" id="KW-1133">Transmembrane helix</keyword>
<evidence type="ECO:0000256" key="7">
    <source>
        <dbReference type="SAM" id="Phobius"/>
    </source>
</evidence>
<dbReference type="InterPro" id="IPR027417">
    <property type="entry name" value="P-loop_NTPase"/>
</dbReference>
<dbReference type="PANTHER" id="PTHR24221:SF654">
    <property type="entry name" value="ATP-BINDING CASSETTE SUB-FAMILY B MEMBER 6"/>
    <property type="match status" value="1"/>
</dbReference>
<dbReference type="GO" id="GO:0005524">
    <property type="term" value="F:ATP binding"/>
    <property type="evidence" value="ECO:0007669"/>
    <property type="project" value="UniProtKB-KW"/>
</dbReference>